<keyword evidence="6 7" id="KW-0472">Membrane</keyword>
<name>A0A485LNN8_9STRA</name>
<dbReference type="InterPro" id="IPR036458">
    <property type="entry name" value="Na:dicarbo_symporter_sf"/>
</dbReference>
<dbReference type="PANTHER" id="PTHR42865">
    <property type="entry name" value="PROTON/GLUTAMATE-ASPARTATE SYMPORTER"/>
    <property type="match status" value="1"/>
</dbReference>
<sequence>MMKHSDLSMSDKDTTTQDSTPVIELSVHTTPNHQFPPVTTTPKPTTSSATDDDESASSKWLSWYLGAGGTFAGSVVGFAIVYGVTSIPSFQNWLKSLQDPYFLGDTMHTIGVLYFRALNLVTLPLAFLNVALSVADMVTSKRMFRVRWKLLGLTALTTILAIAQAVVWSSLFAHHFNGSPYIYDWGKSTTPLFQYDCPGETGKVLLMDNSTGNLVCRVPDYTGPYTSDDDVRRFNMSDKTHIVDVRKAGGYYLAELRPRQADLENTLHALFPNNMTDIFYANNVVGLVLLAIVFGLAAGFSVKQSKSVRKAGNIVDILRELHTIMKTMLTYVITVTPIALVPLFAGPLIVGTHSVEKDVPRLCYFMLTLVLTGVLHMLVVLPLLLIVTTRTNPWRYFSVVRDALTYAFACSSSSKSLPVALRFMDGSGGNRNVSRFAASIGTGINKNGAAVYILLAVFWTYRNGGLWDELTPLRQFLICIGAFVGSMAVAPVRSGGVSVVLCVFAYTSNVPTPYSYSFLIMIECLMDPLSTVMNLWGNIVVARIVAHNADL</sequence>
<feature type="transmembrane region" description="Helical" evidence="7">
    <location>
        <begin position="150"/>
        <end position="171"/>
    </location>
</feature>
<evidence type="ECO:0000256" key="3">
    <source>
        <dbReference type="ARBA" id="ARBA00022475"/>
    </source>
</evidence>
<feature type="transmembrane region" description="Helical" evidence="7">
    <location>
        <begin position="362"/>
        <end position="387"/>
    </location>
</feature>
<evidence type="ECO:0000256" key="1">
    <source>
        <dbReference type="ARBA" id="ARBA00004651"/>
    </source>
</evidence>
<feature type="compositionally biased region" description="Low complexity" evidence="8">
    <location>
        <begin position="36"/>
        <end position="49"/>
    </location>
</feature>
<reference evidence="9" key="2">
    <citation type="submission" date="2019-06" db="EMBL/GenBank/DDBJ databases">
        <title>Genomics analysis of Aphanomyces spp. identifies a new class of oomycete effector associated with host adaptation.</title>
        <authorList>
            <person name="Gaulin E."/>
        </authorList>
    </citation>
    <scope>NUCLEOTIDE SEQUENCE</scope>
    <source>
        <strain evidence="9">CBS 578.67</strain>
    </source>
</reference>
<dbReference type="SUPFAM" id="SSF118215">
    <property type="entry name" value="Proton glutamate symport protein"/>
    <property type="match status" value="2"/>
</dbReference>
<keyword evidence="7" id="KW-0769">Symport</keyword>
<dbReference type="InterPro" id="IPR001991">
    <property type="entry name" value="Na-dicarboxylate_symporter"/>
</dbReference>
<dbReference type="AlphaFoldDB" id="A0A485LNN8"/>
<dbReference type="Pfam" id="PF00375">
    <property type="entry name" value="SDF"/>
    <property type="match status" value="2"/>
</dbReference>
<evidence type="ECO:0000256" key="7">
    <source>
        <dbReference type="RuleBase" id="RU361216"/>
    </source>
</evidence>
<dbReference type="Proteomes" id="UP000332933">
    <property type="component" value="Unassembled WGS sequence"/>
</dbReference>
<feature type="transmembrane region" description="Helical" evidence="7">
    <location>
        <begin position="444"/>
        <end position="461"/>
    </location>
</feature>
<reference evidence="10 11" key="1">
    <citation type="submission" date="2019-03" db="EMBL/GenBank/DDBJ databases">
        <authorList>
            <person name="Gaulin E."/>
            <person name="Dumas B."/>
        </authorList>
    </citation>
    <scope>NUCLEOTIDE SEQUENCE [LARGE SCALE GENOMIC DNA]</scope>
    <source>
        <strain evidence="10">CBS 568.67</strain>
    </source>
</reference>
<feature type="transmembrane region" description="Helical" evidence="7">
    <location>
        <begin position="113"/>
        <end position="138"/>
    </location>
</feature>
<dbReference type="EMBL" id="VJMH01007225">
    <property type="protein sequence ID" value="KAF0684961.1"/>
    <property type="molecule type" value="Genomic_DNA"/>
</dbReference>
<keyword evidence="4 7" id="KW-0812">Transmembrane</keyword>
<gene>
    <name evidence="10" type="primary">Aste57867_23084</name>
    <name evidence="9" type="ORF">As57867_023013</name>
    <name evidence="10" type="ORF">ASTE57867_23084</name>
</gene>
<dbReference type="EMBL" id="CAADRA010007251">
    <property type="protein sequence ID" value="VFT99732.1"/>
    <property type="molecule type" value="Genomic_DNA"/>
</dbReference>
<dbReference type="PRINTS" id="PR00173">
    <property type="entry name" value="EDTRNSPORT"/>
</dbReference>
<evidence type="ECO:0000256" key="6">
    <source>
        <dbReference type="ARBA" id="ARBA00023136"/>
    </source>
</evidence>
<feature type="compositionally biased region" description="Basic and acidic residues" evidence="8">
    <location>
        <begin position="1"/>
        <end position="15"/>
    </location>
</feature>
<accession>A0A485LNN8</accession>
<dbReference type="PANTHER" id="PTHR42865:SF7">
    <property type="entry name" value="PROTON_GLUTAMATE-ASPARTATE SYMPORTER"/>
    <property type="match status" value="1"/>
</dbReference>
<keyword evidence="3" id="KW-1003">Cell membrane</keyword>
<evidence type="ECO:0000256" key="5">
    <source>
        <dbReference type="ARBA" id="ARBA00022989"/>
    </source>
</evidence>
<feature type="transmembrane region" description="Helical" evidence="7">
    <location>
        <begin position="278"/>
        <end position="300"/>
    </location>
</feature>
<organism evidence="10 11">
    <name type="scientific">Aphanomyces stellatus</name>
    <dbReference type="NCBI Taxonomy" id="120398"/>
    <lineage>
        <taxon>Eukaryota</taxon>
        <taxon>Sar</taxon>
        <taxon>Stramenopiles</taxon>
        <taxon>Oomycota</taxon>
        <taxon>Saprolegniomycetes</taxon>
        <taxon>Saprolegniales</taxon>
        <taxon>Verrucalvaceae</taxon>
        <taxon>Aphanomyces</taxon>
    </lineage>
</organism>
<feature type="transmembrane region" description="Helical" evidence="7">
    <location>
        <begin position="63"/>
        <end position="84"/>
    </location>
</feature>
<feature type="region of interest" description="Disordered" evidence="8">
    <location>
        <begin position="1"/>
        <end position="54"/>
    </location>
</feature>
<evidence type="ECO:0000256" key="4">
    <source>
        <dbReference type="ARBA" id="ARBA00022692"/>
    </source>
</evidence>
<evidence type="ECO:0000313" key="11">
    <source>
        <dbReference type="Proteomes" id="UP000332933"/>
    </source>
</evidence>
<keyword evidence="11" id="KW-1185">Reference proteome</keyword>
<keyword evidence="2 7" id="KW-0813">Transport</keyword>
<evidence type="ECO:0000313" key="10">
    <source>
        <dbReference type="EMBL" id="VFT99732.1"/>
    </source>
</evidence>
<feature type="transmembrane region" description="Helical" evidence="7">
    <location>
        <begin position="328"/>
        <end position="350"/>
    </location>
</feature>
<feature type="transmembrane region" description="Helical" evidence="7">
    <location>
        <begin position="473"/>
        <end position="492"/>
    </location>
</feature>
<keyword evidence="5 7" id="KW-1133">Transmembrane helix</keyword>
<dbReference type="GO" id="GO:0005886">
    <property type="term" value="C:plasma membrane"/>
    <property type="evidence" value="ECO:0007669"/>
    <property type="project" value="UniProtKB-SubCell"/>
</dbReference>
<comment type="subcellular location">
    <subcellularLocation>
        <location evidence="1">Cell membrane</location>
        <topology evidence="1">Multi-pass membrane protein</topology>
    </subcellularLocation>
    <subcellularLocation>
        <location evidence="7">Membrane</location>
        <topology evidence="7">Multi-pass membrane protein</topology>
    </subcellularLocation>
</comment>
<dbReference type="Gene3D" id="1.10.3860.10">
    <property type="entry name" value="Sodium:dicarboxylate symporter"/>
    <property type="match status" value="1"/>
</dbReference>
<evidence type="ECO:0000313" key="9">
    <source>
        <dbReference type="EMBL" id="KAF0684961.1"/>
    </source>
</evidence>
<protein>
    <recommendedName>
        <fullName evidence="7">Amino acid transporter</fullName>
    </recommendedName>
</protein>
<evidence type="ECO:0000256" key="8">
    <source>
        <dbReference type="SAM" id="MobiDB-lite"/>
    </source>
</evidence>
<dbReference type="GO" id="GO:0015293">
    <property type="term" value="F:symporter activity"/>
    <property type="evidence" value="ECO:0007669"/>
    <property type="project" value="UniProtKB-UniRule"/>
</dbReference>
<evidence type="ECO:0000256" key="2">
    <source>
        <dbReference type="ARBA" id="ARBA00022448"/>
    </source>
</evidence>
<dbReference type="OrthoDB" id="5877963at2759"/>
<proteinExistence type="inferred from homology"/>
<comment type="similarity">
    <text evidence="7">Belongs to the dicarboxylate/amino acid:cation symporter (DAACS) (TC 2.A.23) family.</text>
</comment>